<accession>A0A9D4WQI3</accession>
<dbReference type="PANTHER" id="PTHR33078:SF92">
    <property type="entry name" value="PROTEIN YCF2"/>
    <property type="match status" value="1"/>
</dbReference>
<evidence type="ECO:0000256" key="2">
    <source>
        <dbReference type="ARBA" id="ARBA00004470"/>
    </source>
</evidence>
<comment type="subcellular location">
    <subcellularLocation>
        <location evidence="2">Plastid</location>
        <location evidence="2">Chloroplast stroma</location>
    </subcellularLocation>
</comment>
<reference evidence="10 11" key="1">
    <citation type="journal article" date="2022" name="Nat. Genet.">
        <title>Improved pea reference genome and pan-genome highlight genomic features and evolutionary characteristics.</title>
        <authorList>
            <person name="Yang T."/>
            <person name="Liu R."/>
            <person name="Luo Y."/>
            <person name="Hu S."/>
            <person name="Wang D."/>
            <person name="Wang C."/>
            <person name="Pandey M.K."/>
            <person name="Ge S."/>
            <person name="Xu Q."/>
            <person name="Li N."/>
            <person name="Li G."/>
            <person name="Huang Y."/>
            <person name="Saxena R.K."/>
            <person name="Ji Y."/>
            <person name="Li M."/>
            <person name="Yan X."/>
            <person name="He Y."/>
            <person name="Liu Y."/>
            <person name="Wang X."/>
            <person name="Xiang C."/>
            <person name="Varshney R.K."/>
            <person name="Ding H."/>
            <person name="Gao S."/>
            <person name="Zong X."/>
        </authorList>
    </citation>
    <scope>NUCLEOTIDE SEQUENCE [LARGE SCALE GENOMIC DNA]</scope>
    <source>
        <strain evidence="10 11">cv. Zhongwan 6</strain>
    </source>
</reference>
<evidence type="ECO:0000256" key="8">
    <source>
        <dbReference type="ARBA" id="ARBA00022840"/>
    </source>
</evidence>
<evidence type="ECO:0000256" key="3">
    <source>
        <dbReference type="ARBA" id="ARBA00009361"/>
    </source>
</evidence>
<gene>
    <name evidence="10" type="ORF">KIW84_052627</name>
</gene>
<evidence type="ECO:0000313" key="10">
    <source>
        <dbReference type="EMBL" id="KAI5405945.1"/>
    </source>
</evidence>
<dbReference type="GO" id="GO:0005524">
    <property type="term" value="F:ATP binding"/>
    <property type="evidence" value="ECO:0007669"/>
    <property type="project" value="UniProtKB-KW"/>
</dbReference>
<keyword evidence="7" id="KW-0547">Nucleotide-binding</keyword>
<name>A0A9D4WQI3_PEA</name>
<dbReference type="PANTHER" id="PTHR33078">
    <property type="entry name" value="PROTEIN YCF2-RELATED"/>
    <property type="match status" value="1"/>
</dbReference>
<evidence type="ECO:0000256" key="4">
    <source>
        <dbReference type="ARBA" id="ARBA00018950"/>
    </source>
</evidence>
<dbReference type="GO" id="GO:0009570">
    <property type="term" value="C:chloroplast stroma"/>
    <property type="evidence" value="ECO:0007669"/>
    <property type="project" value="UniProtKB-SubCell"/>
</dbReference>
<evidence type="ECO:0000256" key="1">
    <source>
        <dbReference type="ARBA" id="ARBA00002329"/>
    </source>
</evidence>
<keyword evidence="5" id="KW-0150">Chloroplast</keyword>
<dbReference type="Gramene" id="Psat05G0262700-T1">
    <property type="protein sequence ID" value="KAI5405945.1"/>
    <property type="gene ID" value="KIW84_052627"/>
</dbReference>
<comment type="caution">
    <text evidence="10">The sequence shown here is derived from an EMBL/GenBank/DDBJ whole genome shotgun (WGS) entry which is preliminary data.</text>
</comment>
<proteinExistence type="inferred from homology"/>
<dbReference type="Pfam" id="PF05695">
    <property type="entry name" value="Ycf2"/>
    <property type="match status" value="1"/>
</dbReference>
<dbReference type="Proteomes" id="UP001058974">
    <property type="component" value="Chromosome 5"/>
</dbReference>
<comment type="similarity">
    <text evidence="3">Belongs to the Ycf2 family.</text>
</comment>
<keyword evidence="11" id="KW-1185">Reference proteome</keyword>
<evidence type="ECO:0000256" key="5">
    <source>
        <dbReference type="ARBA" id="ARBA00022528"/>
    </source>
</evidence>
<evidence type="ECO:0000256" key="6">
    <source>
        <dbReference type="ARBA" id="ARBA00022640"/>
    </source>
</evidence>
<dbReference type="InterPro" id="IPR056777">
    <property type="entry name" value="Ycf2_N"/>
</dbReference>
<comment type="function">
    <text evidence="1">Probable ATPase of unknown function. Its presence in a non-photosynthetic plant (Epifagus virginiana) and experiments in tobacco indicate that it has an essential function which is probably not related to photosynthesis.</text>
</comment>
<dbReference type="AlphaFoldDB" id="A0A9D4WQI3"/>
<organism evidence="10 11">
    <name type="scientific">Pisum sativum</name>
    <name type="common">Garden pea</name>
    <name type="synonym">Lathyrus oleraceus</name>
    <dbReference type="NCBI Taxonomy" id="3888"/>
    <lineage>
        <taxon>Eukaryota</taxon>
        <taxon>Viridiplantae</taxon>
        <taxon>Streptophyta</taxon>
        <taxon>Embryophyta</taxon>
        <taxon>Tracheophyta</taxon>
        <taxon>Spermatophyta</taxon>
        <taxon>Magnoliopsida</taxon>
        <taxon>eudicotyledons</taxon>
        <taxon>Gunneridae</taxon>
        <taxon>Pentapetalae</taxon>
        <taxon>rosids</taxon>
        <taxon>fabids</taxon>
        <taxon>Fabales</taxon>
        <taxon>Fabaceae</taxon>
        <taxon>Papilionoideae</taxon>
        <taxon>50 kb inversion clade</taxon>
        <taxon>NPAAA clade</taxon>
        <taxon>Hologalegina</taxon>
        <taxon>IRL clade</taxon>
        <taxon>Fabeae</taxon>
        <taxon>Lathyrus</taxon>
    </lineage>
</organism>
<feature type="domain" description="Ycf2 N-terminal" evidence="9">
    <location>
        <begin position="1"/>
        <end position="88"/>
    </location>
</feature>
<protein>
    <recommendedName>
        <fullName evidence="4">Protein Ycf2</fullName>
    </recommendedName>
</protein>
<evidence type="ECO:0000259" key="9">
    <source>
        <dbReference type="Pfam" id="PF05695"/>
    </source>
</evidence>
<sequence>MIPSYIIELRKLLDRYLTSEQNSFWLKSIFEVALEQFGNFLEERGGSPSGGNIPRGKGFNLMDLRSIIPNPINRITFLKNTRHLSHTSKEIYSLIKKRKRMNSGDWINDKIESWISNSELIADKEREFLLQFSTLTTEKRMDQILVSLTNSDELSKNNSGYQMIEQPGTIYLKYLIDIHQKDLMNYEFNPSCLAERRVFLAHYQTITYSEIPCGPSCLDFPSHGKPFSLCLALSPAEGILVIGSLATGQSYLLKSLATTSYVPFITVFVNKGLENFPKGFDTDYNEEDLFYEREGTIYSLLPDTEGSCYNPHNYERDDSDDFDHKLDRRLKFLSMKDPISSDIIPEDELDRFYLRLQFELVKAMSPCIIWIPNIHDLDRNESDDLSLGILVNSLSRDSEKDLVALTNEALSISIIQKKSIIDTNIIRSALHRQTWDFRSQIIEIQDHGILVYQLGRVVSQNLLLSNCSIDPISIYMKKTSCQEGDSYLYKWYVELGTSMKKLTILLYLLSCSAGSVAQDFLSLPGLNENNDGITSYRLLENDSNLVHGLLEIEGALLGPSETGSRLDNDGVPLLLRSEPRNPLNMIQNGFSSIVDHRFLYEIYESGFEEGEGVLDTQPLEEDLFNSILWAPRLWRPWGFLFDEGSNELRFAYWEGSFQDKDDNDSEVLQDGTMQDQTRVRSSNEQGFFQISQFIWNPPDPLFLLFQQDPAFSHQEFSPDEEMSRILLTSQTKKKDWKYLNERWFTKNMREQNLKFLSNQERWFRTNSSVSNEFFRSNTLYESYQYLSNLFLSNGTLLAQLTKTLLSKKWLFPDEMIITICSNNERLVSLNNEIK</sequence>
<dbReference type="EMBL" id="JAMSHJ010000005">
    <property type="protein sequence ID" value="KAI5405945.1"/>
    <property type="molecule type" value="Genomic_DNA"/>
</dbReference>
<keyword evidence="6" id="KW-0934">Plastid</keyword>
<evidence type="ECO:0000313" key="11">
    <source>
        <dbReference type="Proteomes" id="UP001058974"/>
    </source>
</evidence>
<evidence type="ECO:0000256" key="7">
    <source>
        <dbReference type="ARBA" id="ARBA00022741"/>
    </source>
</evidence>
<keyword evidence="8" id="KW-0067">ATP-binding</keyword>